<comment type="caution">
    <text evidence="1">The sequence shown here is derived from an EMBL/GenBank/DDBJ whole genome shotgun (WGS) entry which is preliminary data.</text>
</comment>
<reference evidence="1 2" key="1">
    <citation type="journal article" date="2018" name="Sci. Rep.">
        <title>Genomic signatures of local adaptation to the degree of environmental predictability in rotifers.</title>
        <authorList>
            <person name="Franch-Gras L."/>
            <person name="Hahn C."/>
            <person name="Garcia-Roger E.M."/>
            <person name="Carmona M.J."/>
            <person name="Serra M."/>
            <person name="Gomez A."/>
        </authorList>
    </citation>
    <scope>NUCLEOTIDE SEQUENCE [LARGE SCALE GENOMIC DNA]</scope>
    <source>
        <strain evidence="1">HYR1</strain>
    </source>
</reference>
<sequence>MKSYKLITESKFLISIFKILLKKVFEINIYKISITNLFISLYQSIYEMNSFRISFLSLVNQKTEKHTKKLIYLIECFHHIKRNETYLIFLKFLINEINNQIVINMQRNSCGYFTINIKNYFT</sequence>
<keyword evidence="2" id="KW-1185">Reference proteome</keyword>
<organism evidence="1 2">
    <name type="scientific">Brachionus plicatilis</name>
    <name type="common">Marine rotifer</name>
    <name type="synonym">Brachionus muelleri</name>
    <dbReference type="NCBI Taxonomy" id="10195"/>
    <lineage>
        <taxon>Eukaryota</taxon>
        <taxon>Metazoa</taxon>
        <taxon>Spiralia</taxon>
        <taxon>Gnathifera</taxon>
        <taxon>Rotifera</taxon>
        <taxon>Eurotatoria</taxon>
        <taxon>Monogononta</taxon>
        <taxon>Pseudotrocha</taxon>
        <taxon>Ploima</taxon>
        <taxon>Brachionidae</taxon>
        <taxon>Brachionus</taxon>
    </lineage>
</organism>
<evidence type="ECO:0000313" key="2">
    <source>
        <dbReference type="Proteomes" id="UP000276133"/>
    </source>
</evidence>
<proteinExistence type="predicted"/>
<dbReference type="AlphaFoldDB" id="A0A3M7S2U2"/>
<gene>
    <name evidence="1" type="ORF">BpHYR1_054515</name>
</gene>
<protein>
    <submittedName>
        <fullName evidence="1">Uncharacterized protein</fullName>
    </submittedName>
</protein>
<name>A0A3M7S2U2_BRAPC</name>
<dbReference type="EMBL" id="REGN01002147">
    <property type="protein sequence ID" value="RNA29950.1"/>
    <property type="molecule type" value="Genomic_DNA"/>
</dbReference>
<evidence type="ECO:0000313" key="1">
    <source>
        <dbReference type="EMBL" id="RNA29950.1"/>
    </source>
</evidence>
<accession>A0A3M7S2U2</accession>
<dbReference type="Proteomes" id="UP000276133">
    <property type="component" value="Unassembled WGS sequence"/>
</dbReference>